<accession>A0A371DWS4</accession>
<sequence>MMTALRLPSLAMQLHSLPMSHYLSSLGPPACASVPALHRDNTKATSQRSNIRPYALQSHEKSEDEPHVGCALSSSSSSPPGRRPHCCTRPRPAVPILLCPIAYRSTALSTSQRYRPGTPS</sequence>
<dbReference type="AlphaFoldDB" id="A0A371DWS4"/>
<dbReference type="EMBL" id="KZ857379">
    <property type="protein sequence ID" value="RDX57002.1"/>
    <property type="molecule type" value="Genomic_DNA"/>
</dbReference>
<gene>
    <name evidence="2" type="ORF">OH76DRAFT_6644</name>
</gene>
<keyword evidence="3" id="KW-1185">Reference proteome</keyword>
<feature type="region of interest" description="Disordered" evidence="1">
    <location>
        <begin position="57"/>
        <end position="91"/>
    </location>
</feature>
<organism evidence="2 3">
    <name type="scientific">Lentinus brumalis</name>
    <dbReference type="NCBI Taxonomy" id="2498619"/>
    <lineage>
        <taxon>Eukaryota</taxon>
        <taxon>Fungi</taxon>
        <taxon>Dikarya</taxon>
        <taxon>Basidiomycota</taxon>
        <taxon>Agaricomycotina</taxon>
        <taxon>Agaricomycetes</taxon>
        <taxon>Polyporales</taxon>
        <taxon>Polyporaceae</taxon>
        <taxon>Lentinus</taxon>
    </lineage>
</organism>
<protein>
    <submittedName>
        <fullName evidence="2">Uncharacterized protein</fullName>
    </submittedName>
</protein>
<name>A0A371DWS4_9APHY</name>
<evidence type="ECO:0000313" key="3">
    <source>
        <dbReference type="Proteomes" id="UP000256964"/>
    </source>
</evidence>
<reference evidence="2 3" key="1">
    <citation type="journal article" date="2018" name="Biotechnol. Biofuels">
        <title>Integrative visual omics of the white-rot fungus Polyporus brumalis exposes the biotechnological potential of its oxidative enzymes for delignifying raw plant biomass.</title>
        <authorList>
            <person name="Miyauchi S."/>
            <person name="Rancon A."/>
            <person name="Drula E."/>
            <person name="Hage H."/>
            <person name="Chaduli D."/>
            <person name="Favel A."/>
            <person name="Grisel S."/>
            <person name="Henrissat B."/>
            <person name="Herpoel-Gimbert I."/>
            <person name="Ruiz-Duenas F.J."/>
            <person name="Chevret D."/>
            <person name="Hainaut M."/>
            <person name="Lin J."/>
            <person name="Wang M."/>
            <person name="Pangilinan J."/>
            <person name="Lipzen A."/>
            <person name="Lesage-Meessen L."/>
            <person name="Navarro D."/>
            <person name="Riley R."/>
            <person name="Grigoriev I.V."/>
            <person name="Zhou S."/>
            <person name="Raouche S."/>
            <person name="Rosso M.N."/>
        </authorList>
    </citation>
    <scope>NUCLEOTIDE SEQUENCE [LARGE SCALE GENOMIC DNA]</scope>
    <source>
        <strain evidence="2 3">BRFM 1820</strain>
    </source>
</reference>
<feature type="compositionally biased region" description="Basic and acidic residues" evidence="1">
    <location>
        <begin position="58"/>
        <end position="67"/>
    </location>
</feature>
<proteinExistence type="predicted"/>
<evidence type="ECO:0000256" key="1">
    <source>
        <dbReference type="SAM" id="MobiDB-lite"/>
    </source>
</evidence>
<dbReference type="Proteomes" id="UP000256964">
    <property type="component" value="Unassembled WGS sequence"/>
</dbReference>
<evidence type="ECO:0000313" key="2">
    <source>
        <dbReference type="EMBL" id="RDX57002.1"/>
    </source>
</evidence>